<dbReference type="GO" id="GO:0016705">
    <property type="term" value="F:oxidoreductase activity, acting on paired donors, with incorporation or reduction of molecular oxygen"/>
    <property type="evidence" value="ECO:0007669"/>
    <property type="project" value="InterPro"/>
</dbReference>
<evidence type="ECO:0000256" key="9">
    <source>
        <dbReference type="PIRSR" id="PIRSR602403-1"/>
    </source>
</evidence>
<evidence type="ECO:0000256" key="7">
    <source>
        <dbReference type="ARBA" id="ARBA00023004"/>
    </source>
</evidence>
<proteinExistence type="inferred from homology"/>
<comment type="cofactor">
    <cofactor evidence="1 9">
        <name>heme</name>
        <dbReference type="ChEBI" id="CHEBI:30413"/>
    </cofactor>
</comment>
<dbReference type="SUPFAM" id="SSF48264">
    <property type="entry name" value="Cytochrome P450"/>
    <property type="match status" value="1"/>
</dbReference>
<keyword evidence="7 9" id="KW-0408">Iron</keyword>
<dbReference type="PANTHER" id="PTHR24305:SF107">
    <property type="entry name" value="P450, PUTATIVE (EUROFUNG)-RELATED"/>
    <property type="match status" value="1"/>
</dbReference>
<dbReference type="EMBL" id="KZ821705">
    <property type="protein sequence ID" value="PYH81002.1"/>
    <property type="molecule type" value="Genomic_DNA"/>
</dbReference>
<organism evidence="10 11">
    <name type="scientific">Aspergillus uvarum CBS 121591</name>
    <dbReference type="NCBI Taxonomy" id="1448315"/>
    <lineage>
        <taxon>Eukaryota</taxon>
        <taxon>Fungi</taxon>
        <taxon>Dikarya</taxon>
        <taxon>Ascomycota</taxon>
        <taxon>Pezizomycotina</taxon>
        <taxon>Eurotiomycetes</taxon>
        <taxon>Eurotiomycetidae</taxon>
        <taxon>Eurotiales</taxon>
        <taxon>Aspergillaceae</taxon>
        <taxon>Aspergillus</taxon>
        <taxon>Aspergillus subgen. Circumdati</taxon>
    </lineage>
</organism>
<evidence type="ECO:0000313" key="10">
    <source>
        <dbReference type="EMBL" id="PYH81002.1"/>
    </source>
</evidence>
<keyword evidence="8" id="KW-0503">Monooxygenase</keyword>
<comment type="similarity">
    <text evidence="3">Belongs to the cytochrome P450 family.</text>
</comment>
<dbReference type="VEuPathDB" id="FungiDB:BO82DRAFT_416587"/>
<dbReference type="GO" id="GO:0005506">
    <property type="term" value="F:iron ion binding"/>
    <property type="evidence" value="ECO:0007669"/>
    <property type="project" value="InterPro"/>
</dbReference>
<dbReference type="PANTHER" id="PTHR24305">
    <property type="entry name" value="CYTOCHROME P450"/>
    <property type="match status" value="1"/>
</dbReference>
<dbReference type="OrthoDB" id="10029320at2759"/>
<dbReference type="AlphaFoldDB" id="A0A319DNY1"/>
<keyword evidence="6" id="KW-0560">Oxidoreductase</keyword>
<evidence type="ECO:0000256" key="1">
    <source>
        <dbReference type="ARBA" id="ARBA00001971"/>
    </source>
</evidence>
<dbReference type="InterPro" id="IPR001128">
    <property type="entry name" value="Cyt_P450"/>
</dbReference>
<dbReference type="InterPro" id="IPR036396">
    <property type="entry name" value="Cyt_P450_sf"/>
</dbReference>
<evidence type="ECO:0000313" key="11">
    <source>
        <dbReference type="Proteomes" id="UP000248340"/>
    </source>
</evidence>
<feature type="binding site" description="axial binding residue" evidence="9">
    <location>
        <position position="530"/>
    </location>
    <ligand>
        <name>heme</name>
        <dbReference type="ChEBI" id="CHEBI:30413"/>
    </ligand>
    <ligandPart>
        <name>Fe</name>
        <dbReference type="ChEBI" id="CHEBI:18248"/>
    </ligandPart>
</feature>
<reference evidence="10 11" key="1">
    <citation type="submission" date="2016-12" db="EMBL/GenBank/DDBJ databases">
        <title>The genomes of Aspergillus section Nigri reveals drivers in fungal speciation.</title>
        <authorList>
            <consortium name="DOE Joint Genome Institute"/>
            <person name="Vesth T.C."/>
            <person name="Nybo J."/>
            <person name="Theobald S."/>
            <person name="Brandl J."/>
            <person name="Frisvad J.C."/>
            <person name="Nielsen K.F."/>
            <person name="Lyhne E.K."/>
            <person name="Kogle M.E."/>
            <person name="Kuo A."/>
            <person name="Riley R."/>
            <person name="Clum A."/>
            <person name="Nolan M."/>
            <person name="Lipzen A."/>
            <person name="Salamov A."/>
            <person name="Henrissat B."/>
            <person name="Wiebenga A."/>
            <person name="De Vries R.P."/>
            <person name="Grigoriev I.V."/>
            <person name="Mortensen U.H."/>
            <person name="Andersen M.R."/>
            <person name="Baker S.E."/>
        </authorList>
    </citation>
    <scope>NUCLEOTIDE SEQUENCE [LARGE SCALE GENOMIC DNA]</scope>
    <source>
        <strain evidence="10 11">CBS 121591</strain>
    </source>
</reference>
<dbReference type="GeneID" id="37142741"/>
<dbReference type="InterPro" id="IPR002403">
    <property type="entry name" value="Cyt_P450_E_grp-IV"/>
</dbReference>
<evidence type="ECO:0000256" key="6">
    <source>
        <dbReference type="ARBA" id="ARBA00023002"/>
    </source>
</evidence>
<gene>
    <name evidence="10" type="ORF">BO82DRAFT_416587</name>
</gene>
<evidence type="ECO:0000256" key="2">
    <source>
        <dbReference type="ARBA" id="ARBA00005179"/>
    </source>
</evidence>
<dbReference type="Gene3D" id="1.10.630.10">
    <property type="entry name" value="Cytochrome P450"/>
    <property type="match status" value="1"/>
</dbReference>
<dbReference type="GO" id="GO:0004497">
    <property type="term" value="F:monooxygenase activity"/>
    <property type="evidence" value="ECO:0007669"/>
    <property type="project" value="UniProtKB-KW"/>
</dbReference>
<dbReference type="Proteomes" id="UP000248340">
    <property type="component" value="Unassembled WGS sequence"/>
</dbReference>
<dbReference type="RefSeq" id="XP_025491202.1">
    <property type="nucleotide sequence ID" value="XM_025639999.1"/>
</dbReference>
<evidence type="ECO:0000256" key="8">
    <source>
        <dbReference type="ARBA" id="ARBA00023033"/>
    </source>
</evidence>
<dbReference type="PRINTS" id="PR00465">
    <property type="entry name" value="EP450IV"/>
</dbReference>
<dbReference type="InterPro" id="IPR050121">
    <property type="entry name" value="Cytochrome_P450_monoxygenase"/>
</dbReference>
<dbReference type="CDD" id="cd11051">
    <property type="entry name" value="CYP59-like"/>
    <property type="match status" value="1"/>
</dbReference>
<keyword evidence="4 9" id="KW-0349">Heme</keyword>
<evidence type="ECO:0000256" key="4">
    <source>
        <dbReference type="ARBA" id="ARBA00022617"/>
    </source>
</evidence>
<dbReference type="Pfam" id="PF00067">
    <property type="entry name" value="p450"/>
    <property type="match status" value="1"/>
</dbReference>
<name>A0A319DNY1_9EURO</name>
<evidence type="ECO:0000256" key="3">
    <source>
        <dbReference type="ARBA" id="ARBA00010617"/>
    </source>
</evidence>
<dbReference type="PRINTS" id="PR00385">
    <property type="entry name" value="P450"/>
</dbReference>
<dbReference type="STRING" id="1448315.A0A319DNY1"/>
<evidence type="ECO:0000256" key="5">
    <source>
        <dbReference type="ARBA" id="ARBA00022723"/>
    </source>
</evidence>
<keyword evidence="11" id="KW-1185">Reference proteome</keyword>
<sequence>MTESIVQYWHCSWYCFRKSTLNSVADTLNVFTLGGSSRRHRRGKSQGCITSTHCGSGRNRFDYFSPRENEGQGIGESVFITAVSRTAQEHVLTDQPGPPHHLLFGTLPAFMHVQSKGPKDLHPQAQMTMLQRLYKLGDMFTIDTWPLMDQMYLVANPKLAHQVSQDSSPFPKHPMITRFLKPLTGYNSVLAANDAKWKELRSLFAPGFSNAHLMTMVPLMVEKTEVFCDLLREYAAKHELFSMEPMAARLTIDIIGIVVLGVDFKSLTRRDELVEAFRHLLDLLPNGQTLDINPVTHYLRRKYANTMDNYIRRVLRDRAANGANQKFRTLMDIAIERYEQLPNGSLFSCGFEQLAVDNLKTFVFAGHDTSSTTLSNIYHLLSKHPEVLAKVIEEHDQVLGKDTAAIGQLIRDQPSIINKLPYTTAVIRETLRLYPASGSLRMAPKDTTFHPDKAPAVTVPKGSLIWVGIHTMHHDAEFFPCPDEFHPERFMTAKTITLADGRTEAVTAGWNGHAPPADAYRPFEKGPRMCIGSEMAMIEIRVVLAMTLRRFRFASAYAEYRRRHPDEVEAAGGRTEAFGDEAYQVFSSTAKPKSGVPMYVYTKE</sequence>
<accession>A0A319DNY1</accession>
<dbReference type="GO" id="GO:0020037">
    <property type="term" value="F:heme binding"/>
    <property type="evidence" value="ECO:0007669"/>
    <property type="project" value="InterPro"/>
</dbReference>
<comment type="pathway">
    <text evidence="2">Secondary metabolite biosynthesis.</text>
</comment>
<protein>
    <submittedName>
        <fullName evidence="10">Cytochrome P450</fullName>
    </submittedName>
</protein>
<keyword evidence="5 9" id="KW-0479">Metal-binding</keyword>